<feature type="transmembrane region" description="Helical" evidence="1">
    <location>
        <begin position="31"/>
        <end position="51"/>
    </location>
</feature>
<evidence type="ECO:0000256" key="1">
    <source>
        <dbReference type="SAM" id="Phobius"/>
    </source>
</evidence>
<name>A0A6A4IG47_9AGAR</name>
<organism evidence="2 3">
    <name type="scientific">Gymnopus androsaceus JB14</name>
    <dbReference type="NCBI Taxonomy" id="1447944"/>
    <lineage>
        <taxon>Eukaryota</taxon>
        <taxon>Fungi</taxon>
        <taxon>Dikarya</taxon>
        <taxon>Basidiomycota</taxon>
        <taxon>Agaricomycotina</taxon>
        <taxon>Agaricomycetes</taxon>
        <taxon>Agaricomycetidae</taxon>
        <taxon>Agaricales</taxon>
        <taxon>Marasmiineae</taxon>
        <taxon>Omphalotaceae</taxon>
        <taxon>Gymnopus</taxon>
    </lineage>
</organism>
<accession>A0A6A4IG47</accession>
<dbReference type="AlphaFoldDB" id="A0A6A4IG47"/>
<gene>
    <name evidence="2" type="ORF">BT96DRAFT_986390</name>
</gene>
<proteinExistence type="predicted"/>
<keyword evidence="3" id="KW-1185">Reference proteome</keyword>
<keyword evidence="1" id="KW-0812">Transmembrane</keyword>
<dbReference type="Proteomes" id="UP000799118">
    <property type="component" value="Unassembled WGS sequence"/>
</dbReference>
<sequence length="127" mass="13475">MNYYYAAVIESGIIYTLYLILGPAINLEIYTSPGIIIVGLAPTLIAIRVGLGSTIHNPTLYLPVLQSESTFEGDSSARALDIGLMSNHTPSASSADKSISSPSLGFAQDVQLESTDDDVQENLGRAI</sequence>
<reference evidence="2" key="1">
    <citation type="journal article" date="2019" name="Environ. Microbiol.">
        <title>Fungal ecological strategies reflected in gene transcription - a case study of two litter decomposers.</title>
        <authorList>
            <person name="Barbi F."/>
            <person name="Kohler A."/>
            <person name="Barry K."/>
            <person name="Baskaran P."/>
            <person name="Daum C."/>
            <person name="Fauchery L."/>
            <person name="Ihrmark K."/>
            <person name="Kuo A."/>
            <person name="LaButti K."/>
            <person name="Lipzen A."/>
            <person name="Morin E."/>
            <person name="Grigoriev I.V."/>
            <person name="Henrissat B."/>
            <person name="Lindahl B."/>
            <person name="Martin F."/>
        </authorList>
    </citation>
    <scope>NUCLEOTIDE SEQUENCE</scope>
    <source>
        <strain evidence="2">JB14</strain>
    </source>
</reference>
<feature type="transmembrane region" description="Helical" evidence="1">
    <location>
        <begin position="7"/>
        <end position="25"/>
    </location>
</feature>
<keyword evidence="1" id="KW-0472">Membrane</keyword>
<evidence type="ECO:0000313" key="3">
    <source>
        <dbReference type="Proteomes" id="UP000799118"/>
    </source>
</evidence>
<protein>
    <submittedName>
        <fullName evidence="2">Uncharacterized protein</fullName>
    </submittedName>
</protein>
<keyword evidence="1" id="KW-1133">Transmembrane helix</keyword>
<evidence type="ECO:0000313" key="2">
    <source>
        <dbReference type="EMBL" id="KAE9407744.1"/>
    </source>
</evidence>
<dbReference type="OrthoDB" id="3265563at2759"/>
<dbReference type="EMBL" id="ML769394">
    <property type="protein sequence ID" value="KAE9407744.1"/>
    <property type="molecule type" value="Genomic_DNA"/>
</dbReference>